<sequence length="283" mass="32586">MWENRSRMLFLSGLTIAALVSIQMGMYLFYTMMGWDLHFNFLQLCKTTIHSLGFSSAGYLLDVLVLYTFVWAIWMTVRQIRLCRRFDATLLRNLHVEKTNQLRGAYRFGKDGVYVVNSREPLAFTVGLRRRRIVLSTGLLDLLDERELAAVIHHEAYHEEHADPLKVFFLSLLANVFWYLPVLKHIHSHYKVVREVLADRHAMEQTGGMADLGRALLKLLKQRQTASVTQAAHVSFADTAINYRIQRLLDPKKEAPFQVPTVSVCISLGVIFLLSQLFWVSMA</sequence>
<organism evidence="3 4">
    <name type="scientific">Brevibacillus centrosporus</name>
    <dbReference type="NCBI Taxonomy" id="54910"/>
    <lineage>
        <taxon>Bacteria</taxon>
        <taxon>Bacillati</taxon>
        <taxon>Bacillota</taxon>
        <taxon>Bacilli</taxon>
        <taxon>Bacillales</taxon>
        <taxon>Paenibacillaceae</taxon>
        <taxon>Brevibacillus</taxon>
    </lineage>
</organism>
<feature type="transmembrane region" description="Helical" evidence="1">
    <location>
        <begin position="9"/>
        <end position="30"/>
    </location>
</feature>
<gene>
    <name evidence="3" type="ORF">SAMN05518846_101586</name>
</gene>
<dbReference type="CDD" id="cd07326">
    <property type="entry name" value="M56_BlaR1_MecR1_like"/>
    <property type="match status" value="1"/>
</dbReference>
<feature type="domain" description="Peptidase M56" evidence="2">
    <location>
        <begin position="115"/>
        <end position="246"/>
    </location>
</feature>
<dbReference type="Gene3D" id="3.30.2010.10">
    <property type="entry name" value="Metalloproteases ('zincins'), catalytic domain"/>
    <property type="match status" value="1"/>
</dbReference>
<dbReference type="Pfam" id="PF05569">
    <property type="entry name" value="Peptidase_M56"/>
    <property type="match status" value="1"/>
</dbReference>
<keyword evidence="4" id="KW-1185">Reference proteome</keyword>
<dbReference type="STRING" id="1884381.SAMN05518846_101586"/>
<feature type="transmembrane region" description="Helical" evidence="1">
    <location>
        <begin position="57"/>
        <end position="77"/>
    </location>
</feature>
<dbReference type="AlphaFoldDB" id="A0A1I3MD68"/>
<keyword evidence="1" id="KW-0812">Transmembrane</keyword>
<evidence type="ECO:0000313" key="3">
    <source>
        <dbReference type="EMBL" id="SFI94923.1"/>
    </source>
</evidence>
<dbReference type="RefSeq" id="WP_092266443.1">
    <property type="nucleotide sequence ID" value="NZ_FORT01000001.1"/>
</dbReference>
<evidence type="ECO:0000259" key="2">
    <source>
        <dbReference type="Pfam" id="PF05569"/>
    </source>
</evidence>
<dbReference type="Proteomes" id="UP000198915">
    <property type="component" value="Unassembled WGS sequence"/>
</dbReference>
<dbReference type="PANTHER" id="PTHR34978">
    <property type="entry name" value="POSSIBLE SENSOR-TRANSDUCER PROTEIN BLAR"/>
    <property type="match status" value="1"/>
</dbReference>
<accession>A0A1I3MD68</accession>
<dbReference type="EMBL" id="FORT01000001">
    <property type="protein sequence ID" value="SFI94923.1"/>
    <property type="molecule type" value="Genomic_DNA"/>
</dbReference>
<dbReference type="InterPro" id="IPR008756">
    <property type="entry name" value="Peptidase_M56"/>
</dbReference>
<evidence type="ECO:0000313" key="4">
    <source>
        <dbReference type="Proteomes" id="UP000198915"/>
    </source>
</evidence>
<feature type="transmembrane region" description="Helical" evidence="1">
    <location>
        <begin position="257"/>
        <end position="279"/>
    </location>
</feature>
<evidence type="ECO:0000256" key="1">
    <source>
        <dbReference type="SAM" id="Phobius"/>
    </source>
</evidence>
<keyword evidence="1" id="KW-0472">Membrane</keyword>
<dbReference type="InterPro" id="IPR052173">
    <property type="entry name" value="Beta-lactam_resp_regulator"/>
</dbReference>
<reference evidence="4" key="1">
    <citation type="submission" date="2016-10" db="EMBL/GenBank/DDBJ databases">
        <authorList>
            <person name="Varghese N."/>
            <person name="Submissions S."/>
        </authorList>
    </citation>
    <scope>NUCLEOTIDE SEQUENCE [LARGE SCALE GENOMIC DNA]</scope>
    <source>
        <strain evidence="4">OK042</strain>
    </source>
</reference>
<proteinExistence type="predicted"/>
<dbReference type="PANTHER" id="PTHR34978:SF3">
    <property type="entry name" value="SLR0241 PROTEIN"/>
    <property type="match status" value="1"/>
</dbReference>
<protein>
    <submittedName>
        <fullName evidence="3">Peptidase family M48</fullName>
    </submittedName>
</protein>
<name>A0A1I3MD68_9BACL</name>
<keyword evidence="1" id="KW-1133">Transmembrane helix</keyword>